<dbReference type="AlphaFoldDB" id="A0A2H0LYJ7"/>
<dbReference type="Proteomes" id="UP000229641">
    <property type="component" value="Unassembled WGS sequence"/>
</dbReference>
<dbReference type="PANTHER" id="PTHR34374:SF1">
    <property type="entry name" value="LARGE RIBOSOMAL RNA SUBUNIT ACCUMULATION PROTEIN YCED HOMOLOG 1, CHLOROPLASTIC"/>
    <property type="match status" value="1"/>
</dbReference>
<sequence length="166" mass="18433">MWYSKEGESGVHPALPEDYKQSQWRKSGVKIDLVKLASGKSIELKQSYEPQSLDLELPQAEFKGPAEVSISAQKKNNTLIVKGDIKLELLLACSRCLKKFSSGLDHKIEFVYQLKGDETSVDITDELREEIIIGFPVNPLCSPICKGLCVNCGEDLNDGDCRCKAL</sequence>
<evidence type="ECO:0000313" key="2">
    <source>
        <dbReference type="Proteomes" id="UP000229641"/>
    </source>
</evidence>
<proteinExistence type="predicted"/>
<reference evidence="1 2" key="1">
    <citation type="submission" date="2017-09" db="EMBL/GenBank/DDBJ databases">
        <title>Depth-based differentiation of microbial function through sediment-hosted aquifers and enrichment of novel symbionts in the deep terrestrial subsurface.</title>
        <authorList>
            <person name="Probst A.J."/>
            <person name="Ladd B."/>
            <person name="Jarett J.K."/>
            <person name="Geller-Mcgrath D.E."/>
            <person name="Sieber C.M."/>
            <person name="Emerson J.B."/>
            <person name="Anantharaman K."/>
            <person name="Thomas B.C."/>
            <person name="Malmstrom R."/>
            <person name="Stieglmeier M."/>
            <person name="Klingl A."/>
            <person name="Woyke T."/>
            <person name="Ryan C.M."/>
            <person name="Banfield J.F."/>
        </authorList>
    </citation>
    <scope>NUCLEOTIDE SEQUENCE [LARGE SCALE GENOMIC DNA]</scope>
    <source>
        <strain evidence="1">CG11_big_fil_rev_8_21_14_0_20_42_13</strain>
    </source>
</reference>
<dbReference type="Pfam" id="PF02620">
    <property type="entry name" value="YceD"/>
    <property type="match status" value="1"/>
</dbReference>
<organism evidence="1 2">
    <name type="scientific">Candidatus Ghiorseimicrobium undicola</name>
    <dbReference type="NCBI Taxonomy" id="1974746"/>
    <lineage>
        <taxon>Bacteria</taxon>
        <taxon>Pseudomonadati</taxon>
        <taxon>Candidatus Omnitrophota</taxon>
        <taxon>Candidatus Ghiorseimicrobium</taxon>
    </lineage>
</organism>
<dbReference type="PANTHER" id="PTHR34374">
    <property type="entry name" value="LARGE RIBOSOMAL RNA SUBUNIT ACCUMULATION PROTEIN YCED HOMOLOG 1, CHLOROPLASTIC"/>
    <property type="match status" value="1"/>
</dbReference>
<protein>
    <recommendedName>
        <fullName evidence="3">DUF177 domain-containing protein</fullName>
    </recommendedName>
</protein>
<comment type="caution">
    <text evidence="1">The sequence shown here is derived from an EMBL/GenBank/DDBJ whole genome shotgun (WGS) entry which is preliminary data.</text>
</comment>
<evidence type="ECO:0000313" key="1">
    <source>
        <dbReference type="EMBL" id="PIQ88565.1"/>
    </source>
</evidence>
<gene>
    <name evidence="1" type="ORF">COV72_07455</name>
</gene>
<accession>A0A2H0LYJ7</accession>
<name>A0A2H0LYJ7_9BACT</name>
<dbReference type="EMBL" id="PCWA01000096">
    <property type="protein sequence ID" value="PIQ88565.1"/>
    <property type="molecule type" value="Genomic_DNA"/>
</dbReference>
<dbReference type="InterPro" id="IPR003772">
    <property type="entry name" value="YceD"/>
</dbReference>
<evidence type="ECO:0008006" key="3">
    <source>
        <dbReference type="Google" id="ProtNLM"/>
    </source>
</evidence>